<sequence>MDLRQLRHFVAVAETLHFGRAAEKLNMTQPPLSQSIQALEATLGVRLFARTRRSVALTAVGAEWLPYVRKLLAEAADLPDIALRLSRGEVGALRLAFVSTATYSVMPPLISRFKAQFPQVEVSLREATSDIQIDWLLDGDVDAGLLVAAPQPITPPQLGYLPLHREKLVAVVPESWMASGRIRPSKGKLRFSQIRNEGLVLFPRQSAPALHDLITGYYVGAGSTPTIVQEAVQMQTIIGLVSAAIGIALVPESMRGLARPGVAYLPLAEKPPVMETGLAWRTDSSAPTLRRFIALAGEPAA</sequence>
<keyword evidence="7" id="KW-1185">Reference proteome</keyword>
<dbReference type="PRINTS" id="PR00039">
    <property type="entry name" value="HTHLYSR"/>
</dbReference>
<dbReference type="STRING" id="665467.SAMN02982931_02758"/>
<evidence type="ECO:0000256" key="1">
    <source>
        <dbReference type="ARBA" id="ARBA00009437"/>
    </source>
</evidence>
<dbReference type="PANTHER" id="PTHR30346:SF0">
    <property type="entry name" value="HCA OPERON TRANSCRIPTIONAL ACTIVATOR HCAR"/>
    <property type="match status" value="1"/>
</dbReference>
<dbReference type="EMBL" id="FMXQ01000005">
    <property type="protein sequence ID" value="SDB36503.1"/>
    <property type="molecule type" value="Genomic_DNA"/>
</dbReference>
<dbReference type="GO" id="GO:0003700">
    <property type="term" value="F:DNA-binding transcription factor activity"/>
    <property type="evidence" value="ECO:0007669"/>
    <property type="project" value="InterPro"/>
</dbReference>
<dbReference type="SUPFAM" id="SSF53850">
    <property type="entry name" value="Periplasmic binding protein-like II"/>
    <property type="match status" value="1"/>
</dbReference>
<dbReference type="SUPFAM" id="SSF46785">
    <property type="entry name" value="Winged helix' DNA-binding domain"/>
    <property type="match status" value="1"/>
</dbReference>
<dbReference type="Gene3D" id="1.10.10.10">
    <property type="entry name" value="Winged helix-like DNA-binding domain superfamily/Winged helix DNA-binding domain"/>
    <property type="match status" value="1"/>
</dbReference>
<dbReference type="GO" id="GO:0003677">
    <property type="term" value="F:DNA binding"/>
    <property type="evidence" value="ECO:0007669"/>
    <property type="project" value="UniProtKB-KW"/>
</dbReference>
<dbReference type="Proteomes" id="UP000199071">
    <property type="component" value="Unassembled WGS sequence"/>
</dbReference>
<keyword evidence="2" id="KW-0805">Transcription regulation</keyword>
<reference evidence="6 7" key="1">
    <citation type="submission" date="2016-10" db="EMBL/GenBank/DDBJ databases">
        <authorList>
            <person name="de Groot N.N."/>
        </authorList>
    </citation>
    <scope>NUCLEOTIDE SEQUENCE [LARGE SCALE GENOMIC DNA]</scope>
    <source>
        <strain evidence="6 7">ATCC 35022</strain>
    </source>
</reference>
<keyword evidence="4" id="KW-0804">Transcription</keyword>
<proteinExistence type="inferred from homology"/>
<evidence type="ECO:0000256" key="2">
    <source>
        <dbReference type="ARBA" id="ARBA00023015"/>
    </source>
</evidence>
<dbReference type="FunFam" id="1.10.10.10:FF:000001">
    <property type="entry name" value="LysR family transcriptional regulator"/>
    <property type="match status" value="1"/>
</dbReference>
<dbReference type="AlphaFoldDB" id="A0A1G6CUD0"/>
<accession>A0A1G6CUD0</accession>
<dbReference type="PROSITE" id="PS50931">
    <property type="entry name" value="HTH_LYSR"/>
    <property type="match status" value="1"/>
</dbReference>
<dbReference type="OrthoDB" id="9795022at2"/>
<dbReference type="Pfam" id="PF00126">
    <property type="entry name" value="HTH_1"/>
    <property type="match status" value="1"/>
</dbReference>
<dbReference type="Gene3D" id="3.40.190.10">
    <property type="entry name" value="Periplasmic binding protein-like II"/>
    <property type="match status" value="2"/>
</dbReference>
<dbReference type="PANTHER" id="PTHR30346">
    <property type="entry name" value="TRANSCRIPTIONAL DUAL REGULATOR HCAR-RELATED"/>
    <property type="match status" value="1"/>
</dbReference>
<dbReference type="GO" id="GO:0032993">
    <property type="term" value="C:protein-DNA complex"/>
    <property type="evidence" value="ECO:0007669"/>
    <property type="project" value="TreeGrafter"/>
</dbReference>
<evidence type="ECO:0000313" key="6">
    <source>
        <dbReference type="EMBL" id="SDB36503.1"/>
    </source>
</evidence>
<dbReference type="InterPro" id="IPR005119">
    <property type="entry name" value="LysR_subst-bd"/>
</dbReference>
<evidence type="ECO:0000256" key="3">
    <source>
        <dbReference type="ARBA" id="ARBA00023125"/>
    </source>
</evidence>
<name>A0A1G6CUD0_9HYPH</name>
<keyword evidence="3 6" id="KW-0238">DNA-binding</keyword>
<comment type="similarity">
    <text evidence="1">Belongs to the LysR transcriptional regulatory family.</text>
</comment>
<dbReference type="Pfam" id="PF03466">
    <property type="entry name" value="LysR_substrate"/>
    <property type="match status" value="1"/>
</dbReference>
<dbReference type="InterPro" id="IPR036390">
    <property type="entry name" value="WH_DNA-bd_sf"/>
</dbReference>
<organism evidence="6 7">
    <name type="scientific">Bauldia litoralis</name>
    <dbReference type="NCBI Taxonomy" id="665467"/>
    <lineage>
        <taxon>Bacteria</taxon>
        <taxon>Pseudomonadati</taxon>
        <taxon>Pseudomonadota</taxon>
        <taxon>Alphaproteobacteria</taxon>
        <taxon>Hyphomicrobiales</taxon>
        <taxon>Kaistiaceae</taxon>
        <taxon>Bauldia</taxon>
    </lineage>
</organism>
<evidence type="ECO:0000256" key="4">
    <source>
        <dbReference type="ARBA" id="ARBA00023163"/>
    </source>
</evidence>
<protein>
    <submittedName>
        <fullName evidence="6">DNA-binding transcriptional regulator, LysR family</fullName>
    </submittedName>
</protein>
<evidence type="ECO:0000313" key="7">
    <source>
        <dbReference type="Proteomes" id="UP000199071"/>
    </source>
</evidence>
<dbReference type="RefSeq" id="WP_090877016.1">
    <property type="nucleotide sequence ID" value="NZ_FMXQ01000005.1"/>
</dbReference>
<feature type="domain" description="HTH lysR-type" evidence="5">
    <location>
        <begin position="1"/>
        <end position="58"/>
    </location>
</feature>
<evidence type="ECO:0000259" key="5">
    <source>
        <dbReference type="PROSITE" id="PS50931"/>
    </source>
</evidence>
<dbReference type="InterPro" id="IPR000847">
    <property type="entry name" value="LysR_HTH_N"/>
</dbReference>
<gene>
    <name evidence="6" type="ORF">SAMN02982931_02758</name>
</gene>
<dbReference type="InterPro" id="IPR036388">
    <property type="entry name" value="WH-like_DNA-bd_sf"/>
</dbReference>